<dbReference type="Pfam" id="PF04471">
    <property type="entry name" value="Mrr_cat"/>
    <property type="match status" value="1"/>
</dbReference>
<dbReference type="OrthoDB" id="5801502at2"/>
<gene>
    <name evidence="2" type="ORF">ThidrDRAFT_3193</name>
</gene>
<accession>G2E4I0</accession>
<keyword evidence="3" id="KW-1185">Reference proteome</keyword>
<dbReference type="SUPFAM" id="SSF52980">
    <property type="entry name" value="Restriction endonuclease-like"/>
    <property type="match status" value="1"/>
</dbReference>
<name>G2E4I0_9GAMM</name>
<dbReference type="EMBL" id="AFWT01000025">
    <property type="protein sequence ID" value="EGV29601.1"/>
    <property type="molecule type" value="Genomic_DNA"/>
</dbReference>
<reference evidence="2 3" key="1">
    <citation type="submission" date="2011-06" db="EMBL/GenBank/DDBJ databases">
        <title>The draft genome of Thiorhodococcus drewsii AZ1.</title>
        <authorList>
            <consortium name="US DOE Joint Genome Institute (JGI-PGF)"/>
            <person name="Lucas S."/>
            <person name="Han J."/>
            <person name="Lapidus A."/>
            <person name="Cheng J.-F."/>
            <person name="Goodwin L."/>
            <person name="Pitluck S."/>
            <person name="Peters L."/>
            <person name="Land M.L."/>
            <person name="Hauser L."/>
            <person name="Vogl K."/>
            <person name="Liu Z."/>
            <person name="Imhoff J."/>
            <person name="Thiel V."/>
            <person name="Frigaard N.-U."/>
            <person name="Bryant D.A."/>
            <person name="Woyke T.J."/>
        </authorList>
    </citation>
    <scope>NUCLEOTIDE SEQUENCE [LARGE SCALE GENOMIC DNA]</scope>
    <source>
        <strain evidence="2 3">AZ1</strain>
    </source>
</reference>
<sequence length="167" mass="18274">MAGQWERYKIVAAYLLEKIKKELNLKAIEGKQKLVGEETGTEWEIDAKGVSEEGDGIVLIECRRYTKSRQSQEKIAAFAYRIHDTKADGGIIVSPLGLQSGAKKVADANNIISVEIDANSTPANFTVRFLKQLFIGMSASLGISARSIITVSKKCPNCGEYFVQTGT</sequence>
<dbReference type="eggNOG" id="ENOG5032WEZ">
    <property type="taxonomic scope" value="Bacteria"/>
</dbReference>
<evidence type="ECO:0000313" key="3">
    <source>
        <dbReference type="Proteomes" id="UP000004200"/>
    </source>
</evidence>
<organism evidence="2 3">
    <name type="scientific">Thiorhodococcus drewsii AZ1</name>
    <dbReference type="NCBI Taxonomy" id="765913"/>
    <lineage>
        <taxon>Bacteria</taxon>
        <taxon>Pseudomonadati</taxon>
        <taxon>Pseudomonadota</taxon>
        <taxon>Gammaproteobacteria</taxon>
        <taxon>Chromatiales</taxon>
        <taxon>Chromatiaceae</taxon>
        <taxon>Thiorhodococcus</taxon>
    </lineage>
</organism>
<dbReference type="AlphaFoldDB" id="G2E4I0"/>
<dbReference type="GO" id="GO:0003677">
    <property type="term" value="F:DNA binding"/>
    <property type="evidence" value="ECO:0007669"/>
    <property type="project" value="InterPro"/>
</dbReference>
<dbReference type="InterPro" id="IPR011335">
    <property type="entry name" value="Restrct_endonuc-II-like"/>
</dbReference>
<comment type="caution">
    <text evidence="2">The sequence shown here is derived from an EMBL/GenBank/DDBJ whole genome shotgun (WGS) entry which is preliminary data.</text>
</comment>
<dbReference type="GO" id="GO:0009307">
    <property type="term" value="P:DNA restriction-modification system"/>
    <property type="evidence" value="ECO:0007669"/>
    <property type="project" value="InterPro"/>
</dbReference>
<dbReference type="Proteomes" id="UP000004200">
    <property type="component" value="Unassembled WGS sequence"/>
</dbReference>
<protein>
    <recommendedName>
        <fullName evidence="1">Restriction endonuclease type IV Mrr domain-containing protein</fullName>
    </recommendedName>
</protein>
<dbReference type="InterPro" id="IPR007560">
    <property type="entry name" value="Restrct_endonuc_IV_Mrr"/>
</dbReference>
<feature type="domain" description="Restriction endonuclease type IV Mrr" evidence="1">
    <location>
        <begin position="44"/>
        <end position="114"/>
    </location>
</feature>
<proteinExistence type="predicted"/>
<evidence type="ECO:0000313" key="2">
    <source>
        <dbReference type="EMBL" id="EGV29601.1"/>
    </source>
</evidence>
<dbReference type="RefSeq" id="WP_007041906.1">
    <property type="nucleotide sequence ID" value="NZ_AFWT01000025.1"/>
</dbReference>
<dbReference type="GO" id="GO:0004519">
    <property type="term" value="F:endonuclease activity"/>
    <property type="evidence" value="ECO:0007669"/>
    <property type="project" value="InterPro"/>
</dbReference>
<evidence type="ECO:0000259" key="1">
    <source>
        <dbReference type="Pfam" id="PF04471"/>
    </source>
</evidence>